<dbReference type="Proteomes" id="UP000092154">
    <property type="component" value="Unassembled WGS sequence"/>
</dbReference>
<reference evidence="2 3" key="1">
    <citation type="submission" date="2016-06" db="EMBL/GenBank/DDBJ databases">
        <title>Comparative genomics of the ectomycorrhizal sister species Rhizopogon vinicolor and Rhizopogon vesiculosus (Basidiomycota: Boletales) reveals a divergence of the mating type B locus.</title>
        <authorList>
            <consortium name="DOE Joint Genome Institute"/>
            <person name="Mujic A.B."/>
            <person name="Kuo A."/>
            <person name="Tritt A."/>
            <person name="Lipzen A."/>
            <person name="Chen C."/>
            <person name="Johnson J."/>
            <person name="Sharma A."/>
            <person name="Barry K."/>
            <person name="Grigoriev I.V."/>
            <person name="Spatafora J.W."/>
        </authorList>
    </citation>
    <scope>NUCLEOTIDE SEQUENCE [LARGE SCALE GENOMIC DNA]</scope>
    <source>
        <strain evidence="2 3">AM-OR11-026</strain>
    </source>
</reference>
<dbReference type="InParanoid" id="A0A1B7N7S2"/>
<dbReference type="AlphaFoldDB" id="A0A1B7N7S2"/>
<organism evidence="2 3">
    <name type="scientific">Rhizopogon vinicolor AM-OR11-026</name>
    <dbReference type="NCBI Taxonomy" id="1314800"/>
    <lineage>
        <taxon>Eukaryota</taxon>
        <taxon>Fungi</taxon>
        <taxon>Dikarya</taxon>
        <taxon>Basidiomycota</taxon>
        <taxon>Agaricomycotina</taxon>
        <taxon>Agaricomycetes</taxon>
        <taxon>Agaricomycetidae</taxon>
        <taxon>Boletales</taxon>
        <taxon>Suillineae</taxon>
        <taxon>Rhizopogonaceae</taxon>
        <taxon>Rhizopogon</taxon>
    </lineage>
</organism>
<accession>A0A1B7N7S2</accession>
<evidence type="ECO:0008006" key="4">
    <source>
        <dbReference type="Google" id="ProtNLM"/>
    </source>
</evidence>
<keyword evidence="3" id="KW-1185">Reference proteome</keyword>
<name>A0A1B7N7S2_9AGAM</name>
<dbReference type="InterPro" id="IPR019190">
    <property type="entry name" value="EXOV"/>
</dbReference>
<dbReference type="GO" id="GO:0005739">
    <property type="term" value="C:mitochondrion"/>
    <property type="evidence" value="ECO:0007669"/>
    <property type="project" value="TreeGrafter"/>
</dbReference>
<dbReference type="GO" id="GO:0005634">
    <property type="term" value="C:nucleus"/>
    <property type="evidence" value="ECO:0007669"/>
    <property type="project" value="TreeGrafter"/>
</dbReference>
<dbReference type="PANTHER" id="PTHR14464:SF4">
    <property type="entry name" value="EXONUCLEASE V"/>
    <property type="match status" value="1"/>
</dbReference>
<dbReference type="OrthoDB" id="354769at2759"/>
<evidence type="ECO:0000256" key="1">
    <source>
        <dbReference type="ARBA" id="ARBA00009797"/>
    </source>
</evidence>
<evidence type="ECO:0000313" key="2">
    <source>
        <dbReference type="EMBL" id="OAX40886.1"/>
    </source>
</evidence>
<evidence type="ECO:0000313" key="3">
    <source>
        <dbReference type="Proteomes" id="UP000092154"/>
    </source>
</evidence>
<dbReference type="EMBL" id="KV448197">
    <property type="protein sequence ID" value="OAX40886.1"/>
    <property type="molecule type" value="Genomic_DNA"/>
</dbReference>
<dbReference type="PANTHER" id="PTHR14464">
    <property type="entry name" value="EXONUCLEASE V"/>
    <property type="match status" value="1"/>
</dbReference>
<dbReference type="GO" id="GO:0036297">
    <property type="term" value="P:interstrand cross-link repair"/>
    <property type="evidence" value="ECO:0007669"/>
    <property type="project" value="TreeGrafter"/>
</dbReference>
<comment type="similarity">
    <text evidence="1">Belongs to the EXO5 family.</text>
</comment>
<dbReference type="GO" id="GO:0045145">
    <property type="term" value="F:single-stranded DNA 5'-3' DNA exonuclease activity"/>
    <property type="evidence" value="ECO:0007669"/>
    <property type="project" value="InterPro"/>
</dbReference>
<gene>
    <name evidence="2" type="ORF">K503DRAFT_855055</name>
</gene>
<dbReference type="Pfam" id="PF09810">
    <property type="entry name" value="Exo5"/>
    <property type="match status" value="2"/>
</dbReference>
<proteinExistence type="inferred from homology"/>
<sequence length="680" mass="77119">MSHDEFEHYDLSEFTEEQLVQFDTDATYHLLHKLDDGPEILPISQQGIRKASLTSFGGGPALDIAFESLTDSLLVEDIPKCAVSEKKCHSASTSLPLQPTSVHVSRMRLPKQGKNPYEQFCSWKKGFSVTDLVSPVWCEVQYEYGLYGKRYRPLEKRPSSFISRDGKEIQVQQKVAQHNDRTLKKGASIHKALEREVRPEIVPIRITTDEERWALRLFNLTAGLEQLVLDGRTRELPVFGVTHGQVVFGIIDEVTRCIPSEVHERYNPIKRGSVSSGLSPAKKKQRRLSSPSKQCIHTFFSIPETRIPEQLSFDEKVHDTNLTGNSTPRVAHPQPTFYDLTLIDYKTRRAPSLPPEEDTVSSQLQLMLYHRMLSALLLPETFDFDALWAKQGINPHRSFSRSFVEDIGWPTGDEKDFHVDLCSMVAAWVSVVHSARSCGEPLRCINPELHIIYRKASVEKTSSHNLQKKPENGNEAVDIPLEVLALREELNIARAIEESLRSINQEAEEAGTVTQAVTKNAPTPQSVLDEIVDLTSPAPDDDPKLRLAVQDSLPTRISIIPDSETQSIVMKEREGIADEITSLEGEDKTLPDRTREFSDEDASGFSMILGTKKFFMNDNRLDEHLEDVLRWWFGIRPPRGVELAQSGRCFTCEYRDGCEWREQKAQETKIAFETRKEGKI</sequence>
<protein>
    <recommendedName>
        <fullName evidence="4">Exonuclease V</fullName>
    </recommendedName>
</protein>